<dbReference type="AlphaFoldDB" id="A0AAQ4DU51"/>
<dbReference type="Proteomes" id="UP001321473">
    <property type="component" value="Unassembled WGS sequence"/>
</dbReference>
<proteinExistence type="predicted"/>
<protein>
    <submittedName>
        <fullName evidence="1">Uncharacterized protein</fullName>
    </submittedName>
</protein>
<evidence type="ECO:0000313" key="2">
    <source>
        <dbReference type="Proteomes" id="UP001321473"/>
    </source>
</evidence>
<reference evidence="1 2" key="1">
    <citation type="journal article" date="2023" name="Arcadia Sci">
        <title>De novo assembly of a long-read Amblyomma americanum tick genome.</title>
        <authorList>
            <person name="Chou S."/>
            <person name="Poskanzer K.E."/>
            <person name="Rollins M."/>
            <person name="Thuy-Boun P.S."/>
        </authorList>
    </citation>
    <scope>NUCLEOTIDE SEQUENCE [LARGE SCALE GENOMIC DNA]</scope>
    <source>
        <strain evidence="1">F_SG_1</strain>
        <tissue evidence="1">Salivary glands</tissue>
    </source>
</reference>
<dbReference type="EMBL" id="JARKHS020026810">
    <property type="protein sequence ID" value="KAK8765991.1"/>
    <property type="molecule type" value="Genomic_DNA"/>
</dbReference>
<keyword evidence="2" id="KW-1185">Reference proteome</keyword>
<comment type="caution">
    <text evidence="1">The sequence shown here is derived from an EMBL/GenBank/DDBJ whole genome shotgun (WGS) entry which is preliminary data.</text>
</comment>
<organism evidence="1 2">
    <name type="scientific">Amblyomma americanum</name>
    <name type="common">Lone star tick</name>
    <dbReference type="NCBI Taxonomy" id="6943"/>
    <lineage>
        <taxon>Eukaryota</taxon>
        <taxon>Metazoa</taxon>
        <taxon>Ecdysozoa</taxon>
        <taxon>Arthropoda</taxon>
        <taxon>Chelicerata</taxon>
        <taxon>Arachnida</taxon>
        <taxon>Acari</taxon>
        <taxon>Parasitiformes</taxon>
        <taxon>Ixodida</taxon>
        <taxon>Ixodoidea</taxon>
        <taxon>Ixodidae</taxon>
        <taxon>Amblyomminae</taxon>
        <taxon>Amblyomma</taxon>
    </lineage>
</organism>
<sequence length="162" mass="18035">MGRTSAFAEACTRVSLNFQEVSSFSEYFLCFGDGDTRWWKVMRRIKNGVSSKTRESEVSVVVHQQRVVVTFTIGVIDWNNNERLMLTSVLCVIVRSGRFALAGHGKEAVKGENAVPLQDPGQLQTVLRCSGEKRNSCCRCTWSGVHAKKHLLLSLQKPGTEG</sequence>
<evidence type="ECO:0000313" key="1">
    <source>
        <dbReference type="EMBL" id="KAK8765991.1"/>
    </source>
</evidence>
<gene>
    <name evidence="1" type="ORF">V5799_007228</name>
</gene>
<name>A0AAQ4DU51_AMBAM</name>
<accession>A0AAQ4DU51</accession>